<comment type="caution">
    <text evidence="3">The sequence shown here is derived from an EMBL/GenBank/DDBJ whole genome shotgun (WGS) entry which is preliminary data.</text>
</comment>
<dbReference type="AlphaFoldDB" id="A0A132MVZ6"/>
<dbReference type="RefSeq" id="WP_141658756.1">
    <property type="nucleotide sequence ID" value="NZ_JYIJ01000018.1"/>
</dbReference>
<name>A0A132MVZ6_9ACTN</name>
<evidence type="ECO:0000256" key="2">
    <source>
        <dbReference type="SAM" id="SignalP"/>
    </source>
</evidence>
<evidence type="ECO:0000313" key="4">
    <source>
        <dbReference type="Proteomes" id="UP000070188"/>
    </source>
</evidence>
<feature type="chain" id="PRO_5007452648" evidence="2">
    <location>
        <begin position="28"/>
        <end position="134"/>
    </location>
</feature>
<feature type="region of interest" description="Disordered" evidence="1">
    <location>
        <begin position="68"/>
        <end position="134"/>
    </location>
</feature>
<dbReference type="Proteomes" id="UP000070188">
    <property type="component" value="Unassembled WGS sequence"/>
</dbReference>
<keyword evidence="4" id="KW-1185">Reference proteome</keyword>
<accession>A0A132MVZ6</accession>
<feature type="compositionally biased region" description="Low complexity" evidence="1">
    <location>
        <begin position="71"/>
        <end position="86"/>
    </location>
</feature>
<keyword evidence="3" id="KW-0648">Protein biosynthesis</keyword>
<evidence type="ECO:0000313" key="3">
    <source>
        <dbReference type="EMBL" id="KWX01984.1"/>
    </source>
</evidence>
<keyword evidence="3" id="KW-0396">Initiation factor</keyword>
<dbReference type="GO" id="GO:0003743">
    <property type="term" value="F:translation initiation factor activity"/>
    <property type="evidence" value="ECO:0007669"/>
    <property type="project" value="UniProtKB-KW"/>
</dbReference>
<feature type="compositionally biased region" description="Basic and acidic residues" evidence="1">
    <location>
        <begin position="105"/>
        <end position="134"/>
    </location>
</feature>
<organism evidence="3 4">
    <name type="scientific">Carbonactinospora thermoautotrophica</name>
    <dbReference type="NCBI Taxonomy" id="1469144"/>
    <lineage>
        <taxon>Bacteria</taxon>
        <taxon>Bacillati</taxon>
        <taxon>Actinomycetota</taxon>
        <taxon>Actinomycetes</taxon>
        <taxon>Kitasatosporales</taxon>
        <taxon>Carbonactinosporaceae</taxon>
        <taxon>Carbonactinospora</taxon>
    </lineage>
</organism>
<dbReference type="EMBL" id="LAXD01000001">
    <property type="protein sequence ID" value="KWX01984.1"/>
    <property type="molecule type" value="Genomic_DNA"/>
</dbReference>
<proteinExistence type="predicted"/>
<evidence type="ECO:0000256" key="1">
    <source>
        <dbReference type="SAM" id="MobiDB-lite"/>
    </source>
</evidence>
<feature type="signal peptide" evidence="2">
    <location>
        <begin position="1"/>
        <end position="27"/>
    </location>
</feature>
<keyword evidence="2" id="KW-0732">Signal</keyword>
<gene>
    <name evidence="3" type="ORF">LI90_3019</name>
</gene>
<feature type="compositionally biased region" description="Polar residues" evidence="1">
    <location>
        <begin position="38"/>
        <end position="47"/>
    </location>
</feature>
<dbReference type="PATRIC" id="fig|1469144.10.peg.3256"/>
<feature type="region of interest" description="Disordered" evidence="1">
    <location>
        <begin position="26"/>
        <end position="47"/>
    </location>
</feature>
<protein>
    <submittedName>
        <fullName evidence="3">Translation initiation factor 2</fullName>
    </submittedName>
</protein>
<reference evidence="4" key="1">
    <citation type="submission" date="2015-04" db="EMBL/GenBank/DDBJ databases">
        <title>Physiological reanalysis, assessment of diazotrophy, and genome sequences of multiple isolates of Streptomyces thermoautotrophicus.</title>
        <authorList>
            <person name="MacKellar D.C."/>
            <person name="Lieber L."/>
            <person name="Norman J."/>
            <person name="Bolger A."/>
            <person name="Tobin C."/>
            <person name="Murray J.W."/>
            <person name="Chang R."/>
            <person name="Ford T."/>
            <person name="Nguyen P.Q."/>
            <person name="Woodward J."/>
            <person name="Permingeat H."/>
            <person name="Joshi N.S."/>
            <person name="Silver P.A."/>
            <person name="Usadel B."/>
            <person name="Rutherford A.W."/>
            <person name="Friesen M."/>
            <person name="Prell J."/>
        </authorList>
    </citation>
    <scope>NUCLEOTIDE SEQUENCE [LARGE SCALE GENOMIC DNA]</scope>
    <source>
        <strain evidence="4">H1</strain>
    </source>
</reference>
<sequence length="134" mass="14196">MRKTVNSLAMALLAGSMLIGGAGVASASDAGFDEDEQTITQSSSNACGNDVATSEIWVIGDGKAEAVVTGSASDDTSCSNSSSASNEDNDDVDIDINKGKKHDKKHDDKKHDDKKQDDKKHDGKKDDKKHDDKK</sequence>